<protein>
    <recommendedName>
        <fullName evidence="6">SLC26A/SulP transporter domain-containing protein</fullName>
    </recommendedName>
</protein>
<accession>A0A9P5SBA7</accession>
<evidence type="ECO:0000313" key="8">
    <source>
        <dbReference type="Proteomes" id="UP000696485"/>
    </source>
</evidence>
<feature type="transmembrane region" description="Helical" evidence="5">
    <location>
        <begin position="34"/>
        <end position="54"/>
    </location>
</feature>
<feature type="transmembrane region" description="Helical" evidence="5">
    <location>
        <begin position="284"/>
        <end position="305"/>
    </location>
</feature>
<dbReference type="GO" id="GO:0055085">
    <property type="term" value="P:transmembrane transport"/>
    <property type="evidence" value="ECO:0007669"/>
    <property type="project" value="InterPro"/>
</dbReference>
<comment type="subcellular location">
    <subcellularLocation>
        <location evidence="1">Membrane</location>
        <topology evidence="1">Multi-pass membrane protein</topology>
    </subcellularLocation>
</comment>
<feature type="domain" description="SLC26A/SulP transporter" evidence="6">
    <location>
        <begin position="30"/>
        <end position="481"/>
    </location>
</feature>
<dbReference type="InterPro" id="IPR011547">
    <property type="entry name" value="SLC26A/SulP_dom"/>
</dbReference>
<keyword evidence="2 5" id="KW-0812">Transmembrane</keyword>
<dbReference type="InterPro" id="IPR001902">
    <property type="entry name" value="SLC26A/SulP_fam"/>
</dbReference>
<dbReference type="Pfam" id="PF00916">
    <property type="entry name" value="Sulfate_transp"/>
    <property type="match status" value="1"/>
</dbReference>
<evidence type="ECO:0000256" key="3">
    <source>
        <dbReference type="ARBA" id="ARBA00022989"/>
    </source>
</evidence>
<evidence type="ECO:0000256" key="1">
    <source>
        <dbReference type="ARBA" id="ARBA00004141"/>
    </source>
</evidence>
<evidence type="ECO:0000313" key="7">
    <source>
        <dbReference type="EMBL" id="KAF9324486.1"/>
    </source>
</evidence>
<dbReference type="Proteomes" id="UP000696485">
    <property type="component" value="Unassembled WGS sequence"/>
</dbReference>
<evidence type="ECO:0000256" key="4">
    <source>
        <dbReference type="ARBA" id="ARBA00023136"/>
    </source>
</evidence>
<dbReference type="EMBL" id="JAAAUY010001080">
    <property type="protein sequence ID" value="KAF9324486.1"/>
    <property type="molecule type" value="Genomic_DNA"/>
</dbReference>
<evidence type="ECO:0000256" key="2">
    <source>
        <dbReference type="ARBA" id="ARBA00022692"/>
    </source>
</evidence>
<organism evidence="7 8">
    <name type="scientific">Podila minutissima</name>
    <dbReference type="NCBI Taxonomy" id="64525"/>
    <lineage>
        <taxon>Eukaryota</taxon>
        <taxon>Fungi</taxon>
        <taxon>Fungi incertae sedis</taxon>
        <taxon>Mucoromycota</taxon>
        <taxon>Mortierellomycotina</taxon>
        <taxon>Mortierellomycetes</taxon>
        <taxon>Mortierellales</taxon>
        <taxon>Mortierellaceae</taxon>
        <taxon>Podila</taxon>
    </lineage>
</organism>
<proteinExistence type="predicted"/>
<dbReference type="AlphaFoldDB" id="A0A9P5SBA7"/>
<dbReference type="GO" id="GO:0016020">
    <property type="term" value="C:membrane"/>
    <property type="evidence" value="ECO:0007669"/>
    <property type="project" value="UniProtKB-SubCell"/>
</dbReference>
<evidence type="ECO:0000259" key="6">
    <source>
        <dbReference type="Pfam" id="PF00916"/>
    </source>
</evidence>
<keyword evidence="4 5" id="KW-0472">Membrane</keyword>
<feature type="transmembrane region" description="Helical" evidence="5">
    <location>
        <begin position="476"/>
        <end position="507"/>
    </location>
</feature>
<name>A0A9P5SBA7_9FUNG</name>
<feature type="transmembrane region" description="Helical" evidence="5">
    <location>
        <begin position="119"/>
        <end position="141"/>
    </location>
</feature>
<evidence type="ECO:0000256" key="5">
    <source>
        <dbReference type="SAM" id="Phobius"/>
    </source>
</evidence>
<feature type="transmembrane region" description="Helical" evidence="5">
    <location>
        <begin position="417"/>
        <end position="437"/>
    </location>
</feature>
<dbReference type="PANTHER" id="PTHR11814">
    <property type="entry name" value="SULFATE TRANSPORTER"/>
    <property type="match status" value="1"/>
</dbReference>
<feature type="transmembrane region" description="Helical" evidence="5">
    <location>
        <begin position="379"/>
        <end position="397"/>
    </location>
</feature>
<keyword evidence="8" id="KW-1185">Reference proteome</keyword>
<comment type="caution">
    <text evidence="7">The sequence shown here is derived from an EMBL/GenBank/DDBJ whole genome shotgun (WGS) entry which is preliminary data.</text>
</comment>
<sequence length="556" mass="61726">MRGVRQFIRRRFPILTWLVSDPGYSWRTTLAEDLFAGISISVVVIPQSMAYAMLASLPPVYGLYTSLVPTTIYAILGTSRHMSTGTFAITSLLLGQFAHKILSEQGYSESAASDEYHRRYIPLCLVLTFLVGGIQIVLSVVRLGRWTSKHLLPVALVSGFNTASAFHIGTHQLKHWLGVKPPRESGVFSMFKIWAWIIDHFWAETSWPTLAMGLAGIILMSILQRIDEDHGSGGYCSTSSTRSIHQSGLTPVTPVLIPEQEESEVIKKRFAWPLSFSSFPLPKVHFPIPDIFICVVVFTAANVIFDLDTRFGIEAIGYIPTGLPTPAWPPQLVNSWTWSELTPLIWPSFLMAIVVYVMSLSVAKHFGREYEYEVDADQEMLAIGVGSLVGSCFGGYVCTGNLTRSAILAQLNAKTPLASLVGALVVLATLLWFTVLFERVPNTILAAIVLVALKSLMSHTFEARKLWRVGRRKEALIWWITFISVLVFSIEIGLGIGIATVILLKVYKNAGKWKKAMSRAVVQSVWYQRLMLMLGLQSPLFMTGGGRNTGDDDDDY</sequence>
<keyword evidence="3 5" id="KW-1133">Transmembrane helix</keyword>
<reference evidence="7" key="1">
    <citation type="journal article" date="2020" name="Fungal Divers.">
        <title>Resolving the Mortierellaceae phylogeny through synthesis of multi-gene phylogenetics and phylogenomics.</title>
        <authorList>
            <person name="Vandepol N."/>
            <person name="Liber J."/>
            <person name="Desiro A."/>
            <person name="Na H."/>
            <person name="Kennedy M."/>
            <person name="Barry K."/>
            <person name="Grigoriev I.V."/>
            <person name="Miller A.N."/>
            <person name="O'Donnell K."/>
            <person name="Stajich J.E."/>
            <person name="Bonito G."/>
        </authorList>
    </citation>
    <scope>NUCLEOTIDE SEQUENCE</scope>
    <source>
        <strain evidence="7">NVP1</strain>
    </source>
</reference>
<feature type="transmembrane region" description="Helical" evidence="5">
    <location>
        <begin position="444"/>
        <end position="461"/>
    </location>
</feature>
<feature type="transmembrane region" description="Helical" evidence="5">
    <location>
        <begin position="344"/>
        <end position="367"/>
    </location>
</feature>
<gene>
    <name evidence="7" type="ORF">BG006_000494</name>
</gene>